<protein>
    <submittedName>
        <fullName evidence="2">Uncharacterized protein</fullName>
    </submittedName>
</protein>
<organism evidence="2">
    <name type="scientific">marine sediment metagenome</name>
    <dbReference type="NCBI Taxonomy" id="412755"/>
    <lineage>
        <taxon>unclassified sequences</taxon>
        <taxon>metagenomes</taxon>
        <taxon>ecological metagenomes</taxon>
    </lineage>
</organism>
<feature type="compositionally biased region" description="Basic residues" evidence="1">
    <location>
        <begin position="31"/>
        <end position="43"/>
    </location>
</feature>
<comment type="caution">
    <text evidence="2">The sequence shown here is derived from an EMBL/GenBank/DDBJ whole genome shotgun (WGS) entry which is preliminary data.</text>
</comment>
<proteinExistence type="predicted"/>
<name>A0A0F9WHA9_9ZZZZ</name>
<feature type="region of interest" description="Disordered" evidence="1">
    <location>
        <begin position="1"/>
        <end position="54"/>
    </location>
</feature>
<feature type="compositionally biased region" description="Basic and acidic residues" evidence="1">
    <location>
        <begin position="44"/>
        <end position="54"/>
    </location>
</feature>
<evidence type="ECO:0000256" key="1">
    <source>
        <dbReference type="SAM" id="MobiDB-lite"/>
    </source>
</evidence>
<reference evidence="2" key="1">
    <citation type="journal article" date="2015" name="Nature">
        <title>Complex archaea that bridge the gap between prokaryotes and eukaryotes.</title>
        <authorList>
            <person name="Spang A."/>
            <person name="Saw J.H."/>
            <person name="Jorgensen S.L."/>
            <person name="Zaremba-Niedzwiedzka K."/>
            <person name="Martijn J."/>
            <person name="Lind A.E."/>
            <person name="van Eijk R."/>
            <person name="Schleper C."/>
            <person name="Guy L."/>
            <person name="Ettema T.J."/>
        </authorList>
    </citation>
    <scope>NUCLEOTIDE SEQUENCE</scope>
</reference>
<gene>
    <name evidence="2" type="ORF">LCGC14_0279530</name>
</gene>
<sequence length="87" mass="9989">MSRASFLESVMNDPGKLEYGPHGDTAMPTQKRSKKENARRKQVRERLERGLQRRKELTPEMIAAEAEALREQIAQILDARRARDQAA</sequence>
<dbReference type="EMBL" id="LAZR01000160">
    <property type="protein sequence ID" value="KKN85296.1"/>
    <property type="molecule type" value="Genomic_DNA"/>
</dbReference>
<evidence type="ECO:0000313" key="2">
    <source>
        <dbReference type="EMBL" id="KKN85296.1"/>
    </source>
</evidence>
<dbReference type="AlphaFoldDB" id="A0A0F9WHA9"/>
<accession>A0A0F9WHA9</accession>